<accession>G3MTA1</accession>
<feature type="signal peptide" evidence="1">
    <location>
        <begin position="1"/>
        <end position="23"/>
    </location>
</feature>
<protein>
    <submittedName>
        <fullName evidence="2">Uncharacterized protein</fullName>
    </submittedName>
</protein>
<name>G3MTA1_AMBMU</name>
<keyword evidence="1" id="KW-0732">Signal</keyword>
<proteinExistence type="evidence at transcript level"/>
<reference evidence="2" key="1">
    <citation type="journal article" date="2011" name="PLoS ONE">
        <title>A deep insight into the sialotranscriptome of the gulf coast tick, Amblyomma maculatum.</title>
        <authorList>
            <person name="Karim S."/>
            <person name="Singh P."/>
            <person name="Ribeiro J.M."/>
        </authorList>
    </citation>
    <scope>NUCLEOTIDE SEQUENCE</scope>
    <source>
        <tissue evidence="2">Salivary gland</tissue>
    </source>
</reference>
<evidence type="ECO:0000313" key="2">
    <source>
        <dbReference type="EMBL" id="AEO36719.1"/>
    </source>
</evidence>
<sequence length="104" mass="11886">MARTSNMLKAAMALVLCYPLAIAESEDDFWEYDVRVSEGYCVYRNKTFAAYVDYTLEEPCEKWNCYPDDQMVLEQHCPPPPGYEIPSNASKDAWPYCCSNSTSS</sequence>
<organism evidence="2">
    <name type="scientific">Amblyomma maculatum</name>
    <name type="common">Gulf Coast tick</name>
    <dbReference type="NCBI Taxonomy" id="34609"/>
    <lineage>
        <taxon>Eukaryota</taxon>
        <taxon>Metazoa</taxon>
        <taxon>Ecdysozoa</taxon>
        <taxon>Arthropoda</taxon>
        <taxon>Chelicerata</taxon>
        <taxon>Arachnida</taxon>
        <taxon>Acari</taxon>
        <taxon>Parasitiformes</taxon>
        <taxon>Ixodida</taxon>
        <taxon>Ixodoidea</taxon>
        <taxon>Ixodidae</taxon>
        <taxon>Amblyomminae</taxon>
        <taxon>Amblyomma</taxon>
    </lineage>
</organism>
<feature type="chain" id="PRO_5003447867" evidence="1">
    <location>
        <begin position="24"/>
        <end position="104"/>
    </location>
</feature>
<dbReference type="AlphaFoldDB" id="G3MTA1"/>
<dbReference type="EMBL" id="JO845102">
    <property type="protein sequence ID" value="AEO36719.1"/>
    <property type="molecule type" value="mRNA"/>
</dbReference>
<evidence type="ECO:0000256" key="1">
    <source>
        <dbReference type="SAM" id="SignalP"/>
    </source>
</evidence>